<evidence type="ECO:0000313" key="7">
    <source>
        <dbReference type="Proteomes" id="UP000032737"/>
    </source>
</evidence>
<accession>U4KSY3</accession>
<dbReference type="InterPro" id="IPR050239">
    <property type="entry name" value="Sigma-70_RNA_pol_init_factors"/>
</dbReference>
<dbReference type="EMBL" id="FO681348">
    <property type="protein sequence ID" value="CCV65739.1"/>
    <property type="molecule type" value="Genomic_DNA"/>
</dbReference>
<dbReference type="OrthoDB" id="9809557at2"/>
<keyword evidence="4" id="KW-0804">Transcription</keyword>
<dbReference type="SUPFAM" id="SSF88659">
    <property type="entry name" value="Sigma3 and sigma4 domains of RNA polymerase sigma factors"/>
    <property type="match status" value="2"/>
</dbReference>
<sequence length="360" mass="41665">MNTKIEKLLKTYENQKLVPLEVILDLTDLDEGLYDQVKVILEEKGYQIDYQTDVEIEPIVEPKSTSVDPYYLYLKDMGEVSMLTIEQEKEVTKKVFEAHEAIGLGVLEDETKEKERQQVIEMGVEAKNLLIVSNLRLVVSIAKKYDGRLDLLDIIQEGNMGLMRAADKFDYRMGNRFSTYATWWIKQSISRAIAKQARSIRLPVHLVESLNKLQRTKNELRAELNQEPTAQELADRLDLTVEKVISLEQLSTDTVSLDLKVGSEEDATLSDFIASGVDDPEEQYFLEKEKEYLDTLLKTLGSRDEQVMRYRFGLYDGRFYTLEEIGYKMNLTRERIRQIISKSLVSLRKTGLLIDRIKEK</sequence>
<organism evidence="6 7">
    <name type="scientific">Acholeplasma brassicae</name>
    <dbReference type="NCBI Taxonomy" id="61635"/>
    <lineage>
        <taxon>Bacteria</taxon>
        <taxon>Bacillati</taxon>
        <taxon>Mycoplasmatota</taxon>
        <taxon>Mollicutes</taxon>
        <taxon>Acholeplasmatales</taxon>
        <taxon>Acholeplasmataceae</taxon>
        <taxon>Acholeplasma</taxon>
    </lineage>
</organism>
<dbReference type="PANTHER" id="PTHR30603">
    <property type="entry name" value="RNA POLYMERASE SIGMA FACTOR RPO"/>
    <property type="match status" value="1"/>
</dbReference>
<dbReference type="PROSITE" id="PS00715">
    <property type="entry name" value="SIGMA70_1"/>
    <property type="match status" value="1"/>
</dbReference>
<dbReference type="InterPro" id="IPR013325">
    <property type="entry name" value="RNA_pol_sigma_r2"/>
</dbReference>
<dbReference type="SUPFAM" id="SSF88946">
    <property type="entry name" value="Sigma2 domain of RNA polymerase sigma factors"/>
    <property type="match status" value="1"/>
</dbReference>
<dbReference type="Gene3D" id="1.10.10.10">
    <property type="entry name" value="Winged helix-like DNA-binding domain superfamily/Winged helix DNA-binding domain"/>
    <property type="match status" value="2"/>
</dbReference>
<dbReference type="InterPro" id="IPR014284">
    <property type="entry name" value="RNA_pol_sigma-70_dom"/>
</dbReference>
<dbReference type="InterPro" id="IPR007627">
    <property type="entry name" value="RNA_pol_sigma70_r2"/>
</dbReference>
<evidence type="ECO:0000259" key="5">
    <source>
        <dbReference type="PROSITE" id="PS00715"/>
    </source>
</evidence>
<protein>
    <submittedName>
        <fullName evidence="6">RNA polymerase sigma factor</fullName>
    </submittedName>
</protein>
<evidence type="ECO:0000256" key="2">
    <source>
        <dbReference type="ARBA" id="ARBA00023082"/>
    </source>
</evidence>
<dbReference type="InterPro" id="IPR007624">
    <property type="entry name" value="RNA_pol_sigma70_r3"/>
</dbReference>
<name>U4KSY3_9MOLU</name>
<dbReference type="InterPro" id="IPR013324">
    <property type="entry name" value="RNA_pol_sigma_r3/r4-like"/>
</dbReference>
<dbReference type="NCBIfam" id="TIGR02937">
    <property type="entry name" value="sigma70-ECF"/>
    <property type="match status" value="1"/>
</dbReference>
<dbReference type="GO" id="GO:0003677">
    <property type="term" value="F:DNA binding"/>
    <property type="evidence" value="ECO:0007669"/>
    <property type="project" value="UniProtKB-KW"/>
</dbReference>
<dbReference type="Pfam" id="PF04545">
    <property type="entry name" value="Sigma70_r4"/>
    <property type="match status" value="1"/>
</dbReference>
<evidence type="ECO:0000256" key="3">
    <source>
        <dbReference type="ARBA" id="ARBA00023125"/>
    </source>
</evidence>
<gene>
    <name evidence="6" type="ORF">BN85307180</name>
</gene>
<evidence type="ECO:0000256" key="1">
    <source>
        <dbReference type="ARBA" id="ARBA00023015"/>
    </source>
</evidence>
<dbReference type="Proteomes" id="UP000032737">
    <property type="component" value="Chromosome"/>
</dbReference>
<keyword evidence="3" id="KW-0238">DNA-binding</keyword>
<evidence type="ECO:0000256" key="4">
    <source>
        <dbReference type="ARBA" id="ARBA00023163"/>
    </source>
</evidence>
<dbReference type="InterPro" id="IPR007630">
    <property type="entry name" value="RNA_pol_sigma70_r4"/>
</dbReference>
<feature type="domain" description="RNA polymerase sigma-70" evidence="5">
    <location>
        <begin position="153"/>
        <end position="166"/>
    </location>
</feature>
<keyword evidence="2" id="KW-0731">Sigma factor</keyword>
<evidence type="ECO:0000313" key="6">
    <source>
        <dbReference type="EMBL" id="CCV65739.1"/>
    </source>
</evidence>
<dbReference type="RefSeq" id="WP_030004599.1">
    <property type="nucleotide sequence ID" value="NC_022549.1"/>
</dbReference>
<keyword evidence="1" id="KW-0805">Transcription regulation</keyword>
<reference evidence="6 7" key="1">
    <citation type="journal article" date="2013" name="J. Mol. Microbiol. Biotechnol.">
        <title>Analysis of the Complete Genomes of Acholeplasma brassicae , A. palmae and A. laidlawii and Their Comparison to the Obligate Parasites from ' Candidatus Phytoplasma'.</title>
        <authorList>
            <person name="Kube M."/>
            <person name="Siewert C."/>
            <person name="Migdoll A.M."/>
            <person name="Duduk B."/>
            <person name="Holz S."/>
            <person name="Rabus R."/>
            <person name="Seemuller E."/>
            <person name="Mitrovic J."/>
            <person name="Muller I."/>
            <person name="Buttner C."/>
            <person name="Reinhardt R."/>
        </authorList>
    </citation>
    <scope>NUCLEOTIDE SEQUENCE [LARGE SCALE GENOMIC DNA]</scope>
    <source>
        <strain evidence="7">0502</strain>
    </source>
</reference>
<dbReference type="InterPro" id="IPR000943">
    <property type="entry name" value="RNA_pol_sigma70"/>
</dbReference>
<keyword evidence="7" id="KW-1185">Reference proteome</keyword>
<dbReference type="KEGG" id="abra:BN85307180"/>
<dbReference type="STRING" id="61635.BN85307180"/>
<dbReference type="PRINTS" id="PR00046">
    <property type="entry name" value="SIGMA70FCT"/>
</dbReference>
<dbReference type="Gene3D" id="1.10.601.10">
    <property type="entry name" value="RNA Polymerase Primary Sigma Factor"/>
    <property type="match status" value="1"/>
</dbReference>
<proteinExistence type="predicted"/>
<dbReference type="HOGENOM" id="CLU_014793_3_3_14"/>
<dbReference type="InterPro" id="IPR036388">
    <property type="entry name" value="WH-like_DNA-bd_sf"/>
</dbReference>
<dbReference type="Pfam" id="PF04542">
    <property type="entry name" value="Sigma70_r2"/>
    <property type="match status" value="1"/>
</dbReference>
<dbReference type="GO" id="GO:0016987">
    <property type="term" value="F:sigma factor activity"/>
    <property type="evidence" value="ECO:0007669"/>
    <property type="project" value="UniProtKB-KW"/>
</dbReference>
<dbReference type="AlphaFoldDB" id="U4KSY3"/>
<dbReference type="Pfam" id="PF04539">
    <property type="entry name" value="Sigma70_r3"/>
    <property type="match status" value="1"/>
</dbReference>
<dbReference type="GO" id="GO:0006352">
    <property type="term" value="P:DNA-templated transcription initiation"/>
    <property type="evidence" value="ECO:0007669"/>
    <property type="project" value="InterPro"/>
</dbReference>
<dbReference type="PANTHER" id="PTHR30603:SF47">
    <property type="entry name" value="RNA POLYMERASE SIGMA FACTOR SIGD, CHLOROPLASTIC"/>
    <property type="match status" value="1"/>
</dbReference>